<protein>
    <submittedName>
        <fullName evidence="1">Uncharacterized protein</fullName>
    </submittedName>
</protein>
<accession>A0A4U5LX72</accession>
<keyword evidence="2" id="KW-1185">Reference proteome</keyword>
<dbReference type="EMBL" id="AZBU02000011">
    <property type="protein sequence ID" value="TKR60807.1"/>
    <property type="molecule type" value="Genomic_DNA"/>
</dbReference>
<comment type="caution">
    <text evidence="1">The sequence shown here is derived from an EMBL/GenBank/DDBJ whole genome shotgun (WGS) entry which is preliminary data.</text>
</comment>
<reference evidence="1 2" key="2">
    <citation type="journal article" date="2019" name="G3 (Bethesda)">
        <title>Hybrid Assembly of the Genome of the Entomopathogenic Nematode Steinernema carpocapsae Identifies the X-Chromosome.</title>
        <authorList>
            <person name="Serra L."/>
            <person name="Macchietto M."/>
            <person name="Macias-Munoz A."/>
            <person name="McGill C.J."/>
            <person name="Rodriguez I.M."/>
            <person name="Rodriguez B."/>
            <person name="Murad R."/>
            <person name="Mortazavi A."/>
        </authorList>
    </citation>
    <scope>NUCLEOTIDE SEQUENCE [LARGE SCALE GENOMIC DNA]</scope>
    <source>
        <strain evidence="1 2">ALL</strain>
    </source>
</reference>
<gene>
    <name evidence="1" type="ORF">L596_027995</name>
</gene>
<proteinExistence type="predicted"/>
<name>A0A4U5LX72_STECR</name>
<evidence type="ECO:0000313" key="1">
    <source>
        <dbReference type="EMBL" id="TKR60807.1"/>
    </source>
</evidence>
<evidence type="ECO:0000313" key="2">
    <source>
        <dbReference type="Proteomes" id="UP000298663"/>
    </source>
</evidence>
<reference evidence="1 2" key="1">
    <citation type="journal article" date="2015" name="Genome Biol.">
        <title>Comparative genomics of Steinernema reveals deeply conserved gene regulatory networks.</title>
        <authorList>
            <person name="Dillman A.R."/>
            <person name="Macchietto M."/>
            <person name="Porter C.F."/>
            <person name="Rogers A."/>
            <person name="Williams B."/>
            <person name="Antoshechkin I."/>
            <person name="Lee M.M."/>
            <person name="Goodwin Z."/>
            <person name="Lu X."/>
            <person name="Lewis E.E."/>
            <person name="Goodrich-Blair H."/>
            <person name="Stock S.P."/>
            <person name="Adams B.J."/>
            <person name="Sternberg P.W."/>
            <person name="Mortazavi A."/>
        </authorList>
    </citation>
    <scope>NUCLEOTIDE SEQUENCE [LARGE SCALE GENOMIC DNA]</scope>
    <source>
        <strain evidence="1 2">ALL</strain>
    </source>
</reference>
<organism evidence="1 2">
    <name type="scientific">Steinernema carpocapsae</name>
    <name type="common">Entomopathogenic nematode</name>
    <dbReference type="NCBI Taxonomy" id="34508"/>
    <lineage>
        <taxon>Eukaryota</taxon>
        <taxon>Metazoa</taxon>
        <taxon>Ecdysozoa</taxon>
        <taxon>Nematoda</taxon>
        <taxon>Chromadorea</taxon>
        <taxon>Rhabditida</taxon>
        <taxon>Tylenchina</taxon>
        <taxon>Panagrolaimomorpha</taxon>
        <taxon>Strongyloidoidea</taxon>
        <taxon>Steinernematidae</taxon>
        <taxon>Steinernema</taxon>
    </lineage>
</organism>
<dbReference type="Proteomes" id="UP000298663">
    <property type="component" value="Unassembled WGS sequence"/>
</dbReference>
<dbReference type="AlphaFoldDB" id="A0A4U5LX72"/>
<sequence>MSANVYRKAKLSKGKLQARMIYDKMESAEIYACREAVNTVTDILEQRIDRSTFVEFSPTRPVSEDLCSRSKT</sequence>